<accession>A0A383R7K1</accession>
<dbReference type="AlphaFoldDB" id="A0A383R7K1"/>
<dbReference type="Proteomes" id="UP000304148">
    <property type="component" value="Chromosome"/>
</dbReference>
<reference evidence="2" key="1">
    <citation type="submission" date="2018-08" db="EMBL/GenBank/DDBJ databases">
        <authorList>
            <person name="Chevrot R."/>
        </authorList>
    </citation>
    <scope>NUCLEOTIDE SEQUENCE [LARGE SCALE GENOMIC DNA]</scope>
</reference>
<evidence type="ECO:0000313" key="1">
    <source>
        <dbReference type="EMBL" id="SYX83127.1"/>
    </source>
</evidence>
<organism evidence="1 2">
    <name type="scientific">Paenibacillus alvei</name>
    <name type="common">Bacillus alvei</name>
    <dbReference type="NCBI Taxonomy" id="44250"/>
    <lineage>
        <taxon>Bacteria</taxon>
        <taxon>Bacillati</taxon>
        <taxon>Bacillota</taxon>
        <taxon>Bacilli</taxon>
        <taxon>Bacillales</taxon>
        <taxon>Paenibacillaceae</taxon>
        <taxon>Paenibacillus</taxon>
    </lineage>
</organism>
<evidence type="ECO:0000313" key="2">
    <source>
        <dbReference type="Proteomes" id="UP000304148"/>
    </source>
</evidence>
<proteinExistence type="predicted"/>
<dbReference type="RefSeq" id="WP_172619440.1">
    <property type="nucleotide sequence ID" value="NZ_LS992241.1"/>
</dbReference>
<sequence>MGNVILLAAAQAEANDLFYVRIHGDFYGTIYDKFTELTGDDITFTDDEKKKLLYLLN</sequence>
<dbReference type="EMBL" id="LS992241">
    <property type="protein sequence ID" value="SYX83127.1"/>
    <property type="molecule type" value="Genomic_DNA"/>
</dbReference>
<name>A0A383R7K1_PAEAL</name>
<protein>
    <submittedName>
        <fullName evidence="1">Uncharacterized protein</fullName>
    </submittedName>
</protein>
<gene>
    <name evidence="1" type="ORF">PBLR_11549</name>
</gene>